<dbReference type="EMBL" id="CAEQ01001187">
    <property type="protein sequence ID" value="CCD13565.1"/>
    <property type="molecule type" value="Genomic_DNA"/>
</dbReference>
<accession>F9W8N1</accession>
<dbReference type="VEuPathDB" id="TriTrypDB:TcIL3000_0_43070"/>
<feature type="compositionally biased region" description="Polar residues" evidence="1">
    <location>
        <begin position="109"/>
        <end position="121"/>
    </location>
</feature>
<feature type="region of interest" description="Disordered" evidence="1">
    <location>
        <begin position="38"/>
        <end position="160"/>
    </location>
</feature>
<dbReference type="Proteomes" id="UP000000702">
    <property type="component" value="Unassembled WGS sequence"/>
</dbReference>
<evidence type="ECO:0000313" key="2">
    <source>
        <dbReference type="EMBL" id="CCD13565.1"/>
    </source>
</evidence>
<gene>
    <name evidence="2" type="ORF">TCIL3000_0_43070</name>
</gene>
<organism evidence="2 3">
    <name type="scientific">Trypanosoma congolense (strain IL3000)</name>
    <dbReference type="NCBI Taxonomy" id="1068625"/>
    <lineage>
        <taxon>Eukaryota</taxon>
        <taxon>Discoba</taxon>
        <taxon>Euglenozoa</taxon>
        <taxon>Kinetoplastea</taxon>
        <taxon>Metakinetoplastina</taxon>
        <taxon>Trypanosomatida</taxon>
        <taxon>Trypanosomatidae</taxon>
        <taxon>Trypanosoma</taxon>
        <taxon>Nannomonas</taxon>
    </lineage>
</organism>
<proteinExistence type="predicted"/>
<keyword evidence="3" id="KW-1185">Reference proteome</keyword>
<feature type="compositionally biased region" description="Low complexity" evidence="1">
    <location>
        <begin position="122"/>
        <end position="132"/>
    </location>
</feature>
<dbReference type="AlphaFoldDB" id="F9W8N1"/>
<reference evidence="2 3" key="2">
    <citation type="journal article" date="2012" name="Proc. Natl. Acad. Sci. U.S.A.">
        <title>Antigenic diversity is generated by distinct evolutionary mechanisms in African trypanosome species.</title>
        <authorList>
            <person name="Jackson A.P."/>
            <person name="Berry A."/>
            <person name="Aslett M."/>
            <person name="Allison H.C."/>
            <person name="Burton P."/>
            <person name="Vavrova-Anderson J."/>
            <person name="Brown R."/>
            <person name="Browne H."/>
            <person name="Corton N."/>
            <person name="Hauser H."/>
            <person name="Gamble J."/>
            <person name="Gilderthorp R."/>
            <person name="Marcello L."/>
            <person name="McQuillan J."/>
            <person name="Otto T.D."/>
            <person name="Quail M.A."/>
            <person name="Sanders M.J."/>
            <person name="van Tonder A."/>
            <person name="Ginger M.L."/>
            <person name="Field M.C."/>
            <person name="Barry J.D."/>
            <person name="Hertz-Fowler C."/>
            <person name="Berriman M."/>
        </authorList>
    </citation>
    <scope>NUCLEOTIDE SEQUENCE [LARGE SCALE GENOMIC DNA]</scope>
    <source>
        <strain evidence="2 3">IL3000</strain>
    </source>
</reference>
<feature type="compositionally biased region" description="Basic and acidic residues" evidence="1">
    <location>
        <begin position="134"/>
        <end position="143"/>
    </location>
</feature>
<sequence>MYSVGLHQMAFAATDIPSRRGRLPHLANPVTNAACDRKQSVNTRNPQFVPHAPHVGSRRERPSATQLQSEKMGVRTRKMAEAYGQLTSRKCEKKRDSQRSRPNRRTPVRLSQRQNSTKYDTSPSSSSSSPRSMYCHDDRDSSSRRGGPIAKALREVTNSRILTRPHRLSCRRMTGSKALYGPHRSSKRLNSTVVTIAESSGTSGRDVSSGGSGSFNSTKRSRCAGRYNSKRKSSSSANSVNRANRPSQHPVTVRRVQGSGGNLCCKTISILQRLCVARRQAHNSRGRAGHGVVLRDSMKSYFF</sequence>
<comment type="caution">
    <text evidence="2">The sequence shown here is derived from an EMBL/GenBank/DDBJ whole genome shotgun (WGS) entry which is preliminary data.</text>
</comment>
<reference evidence="3" key="1">
    <citation type="submission" date="2011-07" db="EMBL/GenBank/DDBJ databases">
        <title>Divergent evolution of antigenic variation in African trypanosomes.</title>
        <authorList>
            <person name="Jackson A.P."/>
            <person name="Berry A."/>
            <person name="Allison H.C."/>
            <person name="Burton P."/>
            <person name="Anderson J."/>
            <person name="Aslett M."/>
            <person name="Brown R."/>
            <person name="Corton N."/>
            <person name="Harris D."/>
            <person name="Hauser H."/>
            <person name="Gamble J."/>
            <person name="Gilderthorp R."/>
            <person name="McQuillan J."/>
            <person name="Quail M.A."/>
            <person name="Sanders M."/>
            <person name="Van Tonder A."/>
            <person name="Ginger M.L."/>
            <person name="Donelson J.E."/>
            <person name="Field M.C."/>
            <person name="Barry J.D."/>
            <person name="Berriman M."/>
            <person name="Hertz-Fowler C."/>
        </authorList>
    </citation>
    <scope>NUCLEOTIDE SEQUENCE [LARGE SCALE GENOMIC DNA]</scope>
    <source>
        <strain evidence="3">IL3000</strain>
    </source>
</reference>
<feature type="compositionally biased region" description="Basic and acidic residues" evidence="1">
    <location>
        <begin position="89"/>
        <end position="99"/>
    </location>
</feature>
<evidence type="ECO:0000313" key="3">
    <source>
        <dbReference type="Proteomes" id="UP000000702"/>
    </source>
</evidence>
<protein>
    <submittedName>
        <fullName evidence="2">WGS project CAEQ00000000 data, annotated contig 1751</fullName>
    </submittedName>
</protein>
<feature type="compositionally biased region" description="Low complexity" evidence="1">
    <location>
        <begin position="234"/>
        <end position="247"/>
    </location>
</feature>
<evidence type="ECO:0000256" key="1">
    <source>
        <dbReference type="SAM" id="MobiDB-lite"/>
    </source>
</evidence>
<feature type="compositionally biased region" description="Low complexity" evidence="1">
    <location>
        <begin position="199"/>
        <end position="209"/>
    </location>
</feature>
<feature type="region of interest" description="Disordered" evidence="1">
    <location>
        <begin position="198"/>
        <end position="256"/>
    </location>
</feature>
<name>F9W8N1_TRYCI</name>
<feature type="compositionally biased region" description="Basic residues" evidence="1">
    <location>
        <begin position="219"/>
        <end position="233"/>
    </location>
</feature>